<dbReference type="AlphaFoldDB" id="A0A6J1LKK0"/>
<dbReference type="InterPro" id="IPR013547">
    <property type="entry name" value="P4H_N"/>
</dbReference>
<dbReference type="InterPro" id="IPR005123">
    <property type="entry name" value="Oxoglu/Fe-dep_dioxygenase_dom"/>
</dbReference>
<evidence type="ECO:0000256" key="13">
    <source>
        <dbReference type="SAM" id="SignalP"/>
    </source>
</evidence>
<comment type="similarity">
    <text evidence="4">Belongs to the P4HA family.</text>
</comment>
<sequence>MQLRACWKLSNVVGFAVLGMLIQSINPTQGTDELTSLLDKLHMLKVNRQLMENLNEYVNRLHQKLDTLRRLALELEGPLLRVEDPESEVLSNPLLSYSLVRQMHFDWPHVEKLMEQSVGLEQIDFAKQMRSELPRLQDVMEATAAMNRVQQVYQLEPADVANGLLDEVQLNAKLSISDCYEMGANLFEASQFSDAASWLIVARELWDQSLTAAEELLTVSRSNISSLLARSEMAAGHLELARAALLEEPSLRAQAEQLLLAYRNHEAAPSEDHPYIEDTDDDFIELCDSSYTPRPTRLVCSYKTNPSKFLHLAPFKMELLSEDPYMVVFHDVLYDEEIESLRRMSEPSLSRSLIVEEDGTETVFKVRTANDVFLDSDELSPKDAQLVKRIYQRLRDLTELRLGHASFEYLKYDFGGHYTFHHDYLNDTDHSSDDRVATFLIYLNDVTRGGATVFSDIKLAVHPEKGKVLHWYNMNPSSFDFETRSYHGACPVLIGRKIALARWIHEQDQMFVKPCLQPPLSRKSRG</sequence>
<comment type="cofactor">
    <cofactor evidence="1">
        <name>L-ascorbate</name>
        <dbReference type="ChEBI" id="CHEBI:38290"/>
    </cofactor>
</comment>
<keyword evidence="12" id="KW-0325">Glycoprotein</keyword>
<dbReference type="Pfam" id="PF08336">
    <property type="entry name" value="P4Ha_N"/>
    <property type="match status" value="1"/>
</dbReference>
<dbReference type="PROSITE" id="PS51471">
    <property type="entry name" value="FE2OG_OXY"/>
    <property type="match status" value="1"/>
</dbReference>
<dbReference type="GeneID" id="111597397"/>
<keyword evidence="13" id="KW-0732">Signal</keyword>
<keyword evidence="6" id="KW-0479">Metal-binding</keyword>
<evidence type="ECO:0000256" key="3">
    <source>
        <dbReference type="ARBA" id="ARBA00004319"/>
    </source>
</evidence>
<comment type="subcellular location">
    <subcellularLocation>
        <location evidence="3">Endoplasmic reticulum lumen</location>
    </subcellularLocation>
</comment>
<dbReference type="EC" id="1.14.11.2" evidence="5"/>
<dbReference type="GO" id="GO:0004656">
    <property type="term" value="F:procollagen-proline 4-dioxygenase activity"/>
    <property type="evidence" value="ECO:0007669"/>
    <property type="project" value="UniProtKB-EC"/>
</dbReference>
<dbReference type="Pfam" id="PF13640">
    <property type="entry name" value="2OG-FeII_Oxy_3"/>
    <property type="match status" value="1"/>
</dbReference>
<evidence type="ECO:0000313" key="16">
    <source>
        <dbReference type="RefSeq" id="XP_023167842.2"/>
    </source>
</evidence>
<dbReference type="Proteomes" id="UP000504633">
    <property type="component" value="Unplaced"/>
</dbReference>
<feature type="chain" id="PRO_5027108263" description="procollagen-proline 4-dioxygenase" evidence="13">
    <location>
        <begin position="31"/>
        <end position="526"/>
    </location>
</feature>
<dbReference type="InterPro" id="IPR006620">
    <property type="entry name" value="Pro_4_hyd_alph"/>
</dbReference>
<gene>
    <name evidence="16" type="primary">LOC111597397</name>
</gene>
<evidence type="ECO:0000256" key="4">
    <source>
        <dbReference type="ARBA" id="ARBA00006511"/>
    </source>
</evidence>
<proteinExistence type="inferred from homology"/>
<evidence type="ECO:0000256" key="2">
    <source>
        <dbReference type="ARBA" id="ARBA00002035"/>
    </source>
</evidence>
<keyword evidence="10" id="KW-0560">Oxidoreductase</keyword>
<evidence type="ECO:0000256" key="8">
    <source>
        <dbReference type="ARBA" id="ARBA00022896"/>
    </source>
</evidence>
<accession>A0A6J1LKK0</accession>
<keyword evidence="11" id="KW-0408">Iron</keyword>
<evidence type="ECO:0000256" key="7">
    <source>
        <dbReference type="ARBA" id="ARBA00022824"/>
    </source>
</evidence>
<comment type="function">
    <text evidence="2">Catalyzes the post-translational formation of 4-hydroxyproline in -Xaa-Pro-Gly- sequences in collagens and other proteins.</text>
</comment>
<evidence type="ECO:0000259" key="14">
    <source>
        <dbReference type="PROSITE" id="PS51471"/>
    </source>
</evidence>
<dbReference type="OMA" id="TRWIYEW"/>
<dbReference type="Gene3D" id="2.60.120.620">
    <property type="entry name" value="q2cbj1_9rhob like domain"/>
    <property type="match status" value="1"/>
</dbReference>
<feature type="domain" description="Fe2OG dioxygenase" evidence="14">
    <location>
        <begin position="403"/>
        <end position="506"/>
    </location>
</feature>
<dbReference type="InterPro" id="IPR044862">
    <property type="entry name" value="Pro_4_hyd_alph_FE2OG_OXY"/>
</dbReference>
<evidence type="ECO:0000313" key="15">
    <source>
        <dbReference type="Proteomes" id="UP000504633"/>
    </source>
</evidence>
<evidence type="ECO:0000256" key="1">
    <source>
        <dbReference type="ARBA" id="ARBA00001961"/>
    </source>
</evidence>
<keyword evidence="9" id="KW-0223">Dioxygenase</keyword>
<dbReference type="SMART" id="SM00702">
    <property type="entry name" value="P4Hc"/>
    <property type="match status" value="1"/>
</dbReference>
<dbReference type="KEGG" id="dhe:111597397"/>
<evidence type="ECO:0000256" key="6">
    <source>
        <dbReference type="ARBA" id="ARBA00022723"/>
    </source>
</evidence>
<keyword evidence="7" id="KW-0256">Endoplasmic reticulum</keyword>
<dbReference type="Gene3D" id="1.25.40.10">
    <property type="entry name" value="Tetratricopeptide repeat domain"/>
    <property type="match status" value="1"/>
</dbReference>
<dbReference type="PANTHER" id="PTHR10869">
    <property type="entry name" value="PROLYL 4-HYDROXYLASE ALPHA SUBUNIT"/>
    <property type="match status" value="1"/>
</dbReference>
<dbReference type="RefSeq" id="XP_023167842.2">
    <property type="nucleotide sequence ID" value="XM_023312074.2"/>
</dbReference>
<keyword evidence="8" id="KW-0847">Vitamin C</keyword>
<evidence type="ECO:0000256" key="12">
    <source>
        <dbReference type="ARBA" id="ARBA00023180"/>
    </source>
</evidence>
<dbReference type="Gene3D" id="6.10.140.1460">
    <property type="match status" value="1"/>
</dbReference>
<reference evidence="16" key="1">
    <citation type="submission" date="2025-08" db="UniProtKB">
        <authorList>
            <consortium name="RefSeq"/>
        </authorList>
    </citation>
    <scope>IDENTIFICATION</scope>
    <source>
        <strain evidence="16">15085-1641.00</strain>
        <tissue evidence="16">Whole body</tissue>
    </source>
</reference>
<dbReference type="GO" id="GO:0031418">
    <property type="term" value="F:L-ascorbic acid binding"/>
    <property type="evidence" value="ECO:0007669"/>
    <property type="project" value="UniProtKB-KW"/>
</dbReference>
<dbReference type="PANTHER" id="PTHR10869:SF244">
    <property type="entry name" value="PROLYL 4-HYDROXYLASE SUBUNIT ALPHA-2"/>
    <property type="match status" value="1"/>
</dbReference>
<dbReference type="GO" id="GO:0005506">
    <property type="term" value="F:iron ion binding"/>
    <property type="evidence" value="ECO:0007669"/>
    <property type="project" value="InterPro"/>
</dbReference>
<name>A0A6J1LKK0_DROHY</name>
<protein>
    <recommendedName>
        <fullName evidence="5">procollagen-proline 4-dioxygenase</fullName>
        <ecNumber evidence="5">1.14.11.2</ecNumber>
    </recommendedName>
</protein>
<feature type="signal peptide" evidence="13">
    <location>
        <begin position="1"/>
        <end position="30"/>
    </location>
</feature>
<keyword evidence="15" id="KW-1185">Reference proteome</keyword>
<evidence type="ECO:0000256" key="11">
    <source>
        <dbReference type="ARBA" id="ARBA00023004"/>
    </source>
</evidence>
<evidence type="ECO:0000256" key="10">
    <source>
        <dbReference type="ARBA" id="ARBA00023002"/>
    </source>
</evidence>
<evidence type="ECO:0000256" key="5">
    <source>
        <dbReference type="ARBA" id="ARBA00012269"/>
    </source>
</evidence>
<evidence type="ECO:0000256" key="9">
    <source>
        <dbReference type="ARBA" id="ARBA00022964"/>
    </source>
</evidence>
<dbReference type="InterPro" id="IPR011990">
    <property type="entry name" value="TPR-like_helical_dom_sf"/>
</dbReference>
<dbReference type="OrthoDB" id="420380at2759"/>
<dbReference type="GO" id="GO:0005788">
    <property type="term" value="C:endoplasmic reticulum lumen"/>
    <property type="evidence" value="ECO:0007669"/>
    <property type="project" value="UniProtKB-SubCell"/>
</dbReference>
<organism evidence="15 16">
    <name type="scientific">Drosophila hydei</name>
    <name type="common">Fruit fly</name>
    <dbReference type="NCBI Taxonomy" id="7224"/>
    <lineage>
        <taxon>Eukaryota</taxon>
        <taxon>Metazoa</taxon>
        <taxon>Ecdysozoa</taxon>
        <taxon>Arthropoda</taxon>
        <taxon>Hexapoda</taxon>
        <taxon>Insecta</taxon>
        <taxon>Pterygota</taxon>
        <taxon>Neoptera</taxon>
        <taxon>Endopterygota</taxon>
        <taxon>Diptera</taxon>
        <taxon>Brachycera</taxon>
        <taxon>Muscomorpha</taxon>
        <taxon>Ephydroidea</taxon>
        <taxon>Drosophilidae</taxon>
        <taxon>Drosophila</taxon>
    </lineage>
</organism>
<dbReference type="InterPro" id="IPR045054">
    <property type="entry name" value="P4HA-like"/>
</dbReference>